<name>A0A4Y2B7I9_ARAVE</name>
<gene>
    <name evidence="1" type="ORF">AVEN_270560_1</name>
</gene>
<evidence type="ECO:0000313" key="1">
    <source>
        <dbReference type="EMBL" id="GBL87305.1"/>
    </source>
</evidence>
<dbReference type="Proteomes" id="UP000499080">
    <property type="component" value="Unassembled WGS sequence"/>
</dbReference>
<dbReference type="AlphaFoldDB" id="A0A4Y2B7I9"/>
<evidence type="ECO:0000313" key="2">
    <source>
        <dbReference type="Proteomes" id="UP000499080"/>
    </source>
</evidence>
<keyword evidence="2" id="KW-1185">Reference proteome</keyword>
<sequence length="131" mass="15057">MVKCHRRYLSLSPNFHIAKAGRRSTLDIRFNVLQDYKYGRSLISKVNSSSPENNTLLSGQFGPRFWLRILADRKRNFLFVLIGFSQVSSSSSDRGSKLRDYKVTSQKSSRVASKRFVNVTKLNLIGFSFEE</sequence>
<dbReference type="EMBL" id="BGPR01000052">
    <property type="protein sequence ID" value="GBL87305.1"/>
    <property type="molecule type" value="Genomic_DNA"/>
</dbReference>
<reference evidence="1 2" key="1">
    <citation type="journal article" date="2019" name="Sci. Rep.">
        <title>Orb-weaving spider Araneus ventricosus genome elucidates the spidroin gene catalogue.</title>
        <authorList>
            <person name="Kono N."/>
            <person name="Nakamura H."/>
            <person name="Ohtoshi R."/>
            <person name="Moran D.A.P."/>
            <person name="Shinohara A."/>
            <person name="Yoshida Y."/>
            <person name="Fujiwara M."/>
            <person name="Mori M."/>
            <person name="Tomita M."/>
            <person name="Arakawa K."/>
        </authorList>
    </citation>
    <scope>NUCLEOTIDE SEQUENCE [LARGE SCALE GENOMIC DNA]</scope>
</reference>
<protein>
    <submittedName>
        <fullName evidence="1">Uncharacterized protein</fullName>
    </submittedName>
</protein>
<proteinExistence type="predicted"/>
<comment type="caution">
    <text evidence="1">The sequence shown here is derived from an EMBL/GenBank/DDBJ whole genome shotgun (WGS) entry which is preliminary data.</text>
</comment>
<organism evidence="1 2">
    <name type="scientific">Araneus ventricosus</name>
    <name type="common">Orbweaver spider</name>
    <name type="synonym">Epeira ventricosa</name>
    <dbReference type="NCBI Taxonomy" id="182803"/>
    <lineage>
        <taxon>Eukaryota</taxon>
        <taxon>Metazoa</taxon>
        <taxon>Ecdysozoa</taxon>
        <taxon>Arthropoda</taxon>
        <taxon>Chelicerata</taxon>
        <taxon>Arachnida</taxon>
        <taxon>Araneae</taxon>
        <taxon>Araneomorphae</taxon>
        <taxon>Entelegynae</taxon>
        <taxon>Araneoidea</taxon>
        <taxon>Araneidae</taxon>
        <taxon>Araneus</taxon>
    </lineage>
</organism>
<accession>A0A4Y2B7I9</accession>